<dbReference type="NCBIfam" id="NF004357">
    <property type="entry name" value="PRK05733.1"/>
    <property type="match status" value="1"/>
</dbReference>
<dbReference type="RefSeq" id="WP_122227688.1">
    <property type="nucleotide sequence ID" value="NZ_RBQG01000029.1"/>
</dbReference>
<evidence type="ECO:0000256" key="1">
    <source>
        <dbReference type="ARBA" id="ARBA00023125"/>
    </source>
</evidence>
<name>A0A3M4K8R0_9PSED</name>
<dbReference type="AlphaFoldDB" id="A0A3M4K8R0"/>
<dbReference type="Proteomes" id="UP000267908">
    <property type="component" value="Unassembled WGS sequence"/>
</dbReference>
<dbReference type="NCBIfam" id="TIGR00621">
    <property type="entry name" value="ssb"/>
    <property type="match status" value="1"/>
</dbReference>
<dbReference type="PROSITE" id="PS50935">
    <property type="entry name" value="SSB"/>
    <property type="match status" value="1"/>
</dbReference>
<keyword evidence="1 2" id="KW-0238">DNA-binding</keyword>
<proteinExistence type="inferred from homology"/>
<evidence type="ECO:0000313" key="7">
    <source>
        <dbReference type="Proteomes" id="UP000267908"/>
    </source>
</evidence>
<dbReference type="Gene3D" id="2.40.50.140">
    <property type="entry name" value="Nucleic acid-binding proteins"/>
    <property type="match status" value="1"/>
</dbReference>
<gene>
    <name evidence="6" type="ORF">ALQ08_200227</name>
    <name evidence="5" type="ORF">ALQ28_200049</name>
</gene>
<comment type="caution">
    <text evidence="6">The sequence shown here is derived from an EMBL/GenBank/DDBJ whole genome shotgun (WGS) entry which is preliminary data.</text>
</comment>
<dbReference type="PANTHER" id="PTHR10302">
    <property type="entry name" value="SINGLE-STRANDED DNA-BINDING PROTEIN"/>
    <property type="match status" value="1"/>
</dbReference>
<dbReference type="Proteomes" id="UP000269044">
    <property type="component" value="Unassembled WGS sequence"/>
</dbReference>
<feature type="compositionally biased region" description="Low complexity" evidence="4">
    <location>
        <begin position="111"/>
        <end position="123"/>
    </location>
</feature>
<dbReference type="FunFam" id="2.40.50.140:FF:000244">
    <property type="entry name" value="Single-stranded DNA-binding protein"/>
    <property type="match status" value="1"/>
</dbReference>
<sequence>MARGINKVILVGTCGQDPDCRYLPNGTAVTNLSLATSEQWTDKQTGQKVEKTEWHRVSLFGKIAEIAGEYLRKGSQVYIEGKLQTREWEKDGIKRYSTEIVVDMQGTMQLLGGRSQGDSQQGQNGHGSSGSDHQSAPRPQQSRPQQSAPQQSAPQQNHNQPPQQRDSRPAPQQQAPQPAADFDSFDDDIPFMDPYRFSWMLV</sequence>
<evidence type="ECO:0000256" key="4">
    <source>
        <dbReference type="SAM" id="MobiDB-lite"/>
    </source>
</evidence>
<dbReference type="GO" id="GO:0006260">
    <property type="term" value="P:DNA replication"/>
    <property type="evidence" value="ECO:0007669"/>
    <property type="project" value="InterPro"/>
</dbReference>
<evidence type="ECO:0000313" key="5">
    <source>
        <dbReference type="EMBL" id="RMP18316.1"/>
    </source>
</evidence>
<evidence type="ECO:0000256" key="2">
    <source>
        <dbReference type="HAMAP-Rule" id="MF_00984"/>
    </source>
</evidence>
<protein>
    <recommendedName>
        <fullName evidence="2 3">Single-stranded DNA-binding protein</fullName>
        <shortName evidence="2">SSB</shortName>
    </recommendedName>
</protein>
<evidence type="ECO:0000313" key="6">
    <source>
        <dbReference type="EMBL" id="RMQ25708.1"/>
    </source>
</evidence>
<dbReference type="InterPro" id="IPR000424">
    <property type="entry name" value="Primosome_PriB/ssb"/>
</dbReference>
<feature type="region of interest" description="Disordered" evidence="4">
    <location>
        <begin position="111"/>
        <end position="190"/>
    </location>
</feature>
<dbReference type="InterPro" id="IPR011344">
    <property type="entry name" value="ssDNA-bd"/>
</dbReference>
<feature type="compositionally biased region" description="Low complexity" evidence="4">
    <location>
        <begin position="129"/>
        <end position="181"/>
    </location>
</feature>
<comment type="caution">
    <text evidence="2">Lacks conserved residue(s) required for the propagation of feature annotation.</text>
</comment>
<dbReference type="Pfam" id="PF00436">
    <property type="entry name" value="SSB"/>
    <property type="match status" value="1"/>
</dbReference>
<dbReference type="EMBL" id="RBRA01000107">
    <property type="protein sequence ID" value="RMQ25708.1"/>
    <property type="molecule type" value="Genomic_DNA"/>
</dbReference>
<accession>A0A3M4K8R0</accession>
<dbReference type="CDD" id="cd04496">
    <property type="entry name" value="SSB_OBF"/>
    <property type="match status" value="1"/>
</dbReference>
<dbReference type="EMBL" id="RBQG01000029">
    <property type="protein sequence ID" value="RMP18316.1"/>
    <property type="molecule type" value="Genomic_DNA"/>
</dbReference>
<evidence type="ECO:0000256" key="3">
    <source>
        <dbReference type="RuleBase" id="RU000524"/>
    </source>
</evidence>
<evidence type="ECO:0000313" key="8">
    <source>
        <dbReference type="Proteomes" id="UP000269044"/>
    </source>
</evidence>
<dbReference type="GO" id="GO:0003697">
    <property type="term" value="F:single-stranded DNA binding"/>
    <property type="evidence" value="ECO:0007669"/>
    <property type="project" value="UniProtKB-UniRule"/>
</dbReference>
<dbReference type="PANTHER" id="PTHR10302:SF27">
    <property type="entry name" value="SINGLE-STRANDED DNA-BINDING PROTEIN"/>
    <property type="match status" value="1"/>
</dbReference>
<dbReference type="GO" id="GO:0009295">
    <property type="term" value="C:nucleoid"/>
    <property type="evidence" value="ECO:0007669"/>
    <property type="project" value="TreeGrafter"/>
</dbReference>
<organism evidence="6 8">
    <name type="scientific">Pseudomonas syringae pv. delphinii</name>
    <dbReference type="NCBI Taxonomy" id="192088"/>
    <lineage>
        <taxon>Bacteria</taxon>
        <taxon>Pseudomonadati</taxon>
        <taxon>Pseudomonadota</taxon>
        <taxon>Gammaproteobacteria</taxon>
        <taxon>Pseudomonadales</taxon>
        <taxon>Pseudomonadaceae</taxon>
        <taxon>Pseudomonas</taxon>
    </lineage>
</organism>
<reference evidence="7 8" key="1">
    <citation type="submission" date="2018-08" db="EMBL/GenBank/DDBJ databases">
        <title>Recombination of ecologically and evolutionarily significant loci maintains genetic cohesion in the Pseudomonas syringae species complex.</title>
        <authorList>
            <person name="Dillon M."/>
            <person name="Thakur S."/>
            <person name="Almeida R.N.D."/>
            <person name="Weir B.S."/>
            <person name="Guttman D.S."/>
        </authorList>
    </citation>
    <scope>NUCLEOTIDE SEQUENCE [LARGE SCALE GENOMIC DNA]</scope>
    <source>
        <strain evidence="6 8">ICMP 13052</strain>
        <strain evidence="5 7">ICMP 4330</strain>
    </source>
</reference>
<dbReference type="InterPro" id="IPR012340">
    <property type="entry name" value="NA-bd_OB-fold"/>
</dbReference>
<dbReference type="SUPFAM" id="SSF50249">
    <property type="entry name" value="Nucleic acid-binding proteins"/>
    <property type="match status" value="1"/>
</dbReference>
<comment type="subunit">
    <text evidence="2">Homotetramer.</text>
</comment>
<dbReference type="HAMAP" id="MF_00984">
    <property type="entry name" value="SSB"/>
    <property type="match status" value="1"/>
</dbReference>